<evidence type="ECO:0000256" key="5">
    <source>
        <dbReference type="SAM" id="SignalP"/>
    </source>
</evidence>
<feature type="non-terminal residue" evidence="6">
    <location>
        <position position="1"/>
    </location>
</feature>
<keyword evidence="7" id="KW-1185">Reference proteome</keyword>
<comment type="caution">
    <text evidence="6">The sequence shown here is derived from an EMBL/GenBank/DDBJ whole genome shotgun (WGS) entry which is preliminary data.</text>
</comment>
<evidence type="ECO:0000313" key="7">
    <source>
        <dbReference type="Proteomes" id="UP001432322"/>
    </source>
</evidence>
<evidence type="ECO:0000256" key="1">
    <source>
        <dbReference type="ARBA" id="ARBA00004613"/>
    </source>
</evidence>
<dbReference type="Pfam" id="PF01060">
    <property type="entry name" value="TTR-52"/>
    <property type="match status" value="1"/>
</dbReference>
<protein>
    <recommendedName>
        <fullName evidence="8">Transthyretin-like family protein</fullName>
    </recommendedName>
</protein>
<dbReference type="PANTHER" id="PTHR21700:SF3">
    <property type="entry name" value="TRANSTHYRETIN-LIKE PROTEIN 5"/>
    <property type="match status" value="1"/>
</dbReference>
<evidence type="ECO:0000256" key="3">
    <source>
        <dbReference type="ARBA" id="ARBA00022525"/>
    </source>
</evidence>
<dbReference type="AlphaFoldDB" id="A0AAV5VTT1"/>
<feature type="signal peptide" evidence="5">
    <location>
        <begin position="1"/>
        <end position="18"/>
    </location>
</feature>
<proteinExistence type="inferred from homology"/>
<evidence type="ECO:0008006" key="8">
    <source>
        <dbReference type="Google" id="ProtNLM"/>
    </source>
</evidence>
<dbReference type="InterPro" id="IPR001534">
    <property type="entry name" value="Transthyretin-like"/>
</dbReference>
<dbReference type="Gene3D" id="2.60.40.3330">
    <property type="match status" value="1"/>
</dbReference>
<dbReference type="PANTHER" id="PTHR21700">
    <property type="entry name" value="TRANSTHYRETIN-LIKE FAMILY PROTEIN-RELATED"/>
    <property type="match status" value="1"/>
</dbReference>
<dbReference type="GO" id="GO:0005576">
    <property type="term" value="C:extracellular region"/>
    <property type="evidence" value="ECO:0007669"/>
    <property type="project" value="UniProtKB-SubCell"/>
</dbReference>
<feature type="chain" id="PRO_5043338537" description="Transthyretin-like family protein" evidence="5">
    <location>
        <begin position="19"/>
        <end position="152"/>
    </location>
</feature>
<dbReference type="GO" id="GO:0009986">
    <property type="term" value="C:cell surface"/>
    <property type="evidence" value="ECO:0007669"/>
    <property type="project" value="InterPro"/>
</dbReference>
<dbReference type="EMBL" id="BTSY01000004">
    <property type="protein sequence ID" value="GMT21794.1"/>
    <property type="molecule type" value="Genomic_DNA"/>
</dbReference>
<gene>
    <name evidence="6" type="ORF">PFISCL1PPCAC_13091</name>
</gene>
<accession>A0AAV5VTT1</accession>
<evidence type="ECO:0000256" key="4">
    <source>
        <dbReference type="ARBA" id="ARBA00022729"/>
    </source>
</evidence>
<dbReference type="Proteomes" id="UP001432322">
    <property type="component" value="Unassembled WGS sequence"/>
</dbReference>
<evidence type="ECO:0000256" key="2">
    <source>
        <dbReference type="ARBA" id="ARBA00010112"/>
    </source>
</evidence>
<evidence type="ECO:0000313" key="6">
    <source>
        <dbReference type="EMBL" id="GMT21794.1"/>
    </source>
</evidence>
<keyword evidence="4 5" id="KW-0732">Signal</keyword>
<organism evidence="6 7">
    <name type="scientific">Pristionchus fissidentatus</name>
    <dbReference type="NCBI Taxonomy" id="1538716"/>
    <lineage>
        <taxon>Eukaryota</taxon>
        <taxon>Metazoa</taxon>
        <taxon>Ecdysozoa</taxon>
        <taxon>Nematoda</taxon>
        <taxon>Chromadorea</taxon>
        <taxon>Rhabditida</taxon>
        <taxon>Rhabditina</taxon>
        <taxon>Diplogasteromorpha</taxon>
        <taxon>Diplogasteroidea</taxon>
        <taxon>Neodiplogasteridae</taxon>
        <taxon>Pristionchus</taxon>
    </lineage>
</organism>
<dbReference type="InterPro" id="IPR038479">
    <property type="entry name" value="Transthyretin-like_sf"/>
</dbReference>
<comment type="subcellular location">
    <subcellularLocation>
        <location evidence="1">Secreted</location>
    </subcellularLocation>
</comment>
<comment type="similarity">
    <text evidence="2">Belongs to the nematode transthyretin-like family.</text>
</comment>
<name>A0AAV5VTT1_9BILA</name>
<keyword evidence="3" id="KW-0964">Secreted</keyword>
<sequence length="152" mass="17228">LPTMKLLIVFLLIGTVSAGMQTLGVKGRVLCGDKPAKGFVRIFDKNRFPRPDTQLAHVDIDGNGNFQLVGSDSYPVFWMKPVVRIYHSCNNKIFKIEKPCWRKYESKGIPDAYISKSASVGKWLDMGSINMELKQNNEDSHCYDNLLRKFLG</sequence>
<reference evidence="6" key="1">
    <citation type="submission" date="2023-10" db="EMBL/GenBank/DDBJ databases">
        <title>Genome assembly of Pristionchus species.</title>
        <authorList>
            <person name="Yoshida K."/>
            <person name="Sommer R.J."/>
        </authorList>
    </citation>
    <scope>NUCLEOTIDE SEQUENCE</scope>
    <source>
        <strain evidence="6">RS5133</strain>
    </source>
</reference>